<dbReference type="RefSeq" id="XP_028484828.1">
    <property type="nucleotide sequence ID" value="XM_028628513.1"/>
</dbReference>
<keyword evidence="2" id="KW-1185">Reference proteome</keyword>
<sequence length="517" mass="59291">MNDTGNWSLIFDLGDVIFNWSPKVGQSDLSIHLLKEVQSTEIWRQYICGLVQEVECYRQIASRFAITPTEVAEIFDKARQTISLNMDVYNFVKSLKKQYPGISHIYIMSNVSVVDWGYLQNVRGFACDVFDDIFVSCAMGACKPELKSYKYLLQKTRVDPSRAVLIDNKTENILAARSLGIHGIIFDSLSSLDQALLNLLSDPEKRGLSFLTSNSKRLHSVTSNGMEIRDNFSQLLIYEATGVLDMLDLEWHEKTWNYFIGSQNLISGHYPDDLDTTCLALVVLPRNPPAAQAVMSEILDFTTSDGIFMTYFDSSRPRTDPAVCVNVLRFFYRYGHGEDKVLLPTKDWIYGTLLHRAYLDGTRYYSSPDVFLFYLSRLLWENPDTEIQRSTQSLLTDRLKERCNTEGNAIELSMRIIACRMLAIEKSSEMDKMKLLNLQERDGGWPVSWLCRTGKANVHIGNRGVATALAVHSIADWGNTQKSESGVKYSRWGFTHLFRYLDVQRVTRHRYDLRRRE</sequence>
<accession>A0A443HTQ0</accession>
<dbReference type="AlphaFoldDB" id="A0A443HTQ0"/>
<gene>
    <name evidence="1" type="ORF">C8Q69DRAFT_433455</name>
</gene>
<protein>
    <submittedName>
        <fullName evidence="1">Haloacid dehalogenase-like hydrolase-domain-containing protein</fullName>
    </submittedName>
</protein>
<dbReference type="Gene3D" id="1.10.150.240">
    <property type="entry name" value="Putative phosphatase, domain 2"/>
    <property type="match status" value="1"/>
</dbReference>
<evidence type="ECO:0000313" key="1">
    <source>
        <dbReference type="EMBL" id="RWQ95183.1"/>
    </source>
</evidence>
<dbReference type="NCBIfam" id="TIGR01509">
    <property type="entry name" value="HAD-SF-IA-v3"/>
    <property type="match status" value="1"/>
</dbReference>
<dbReference type="SUPFAM" id="SSF56784">
    <property type="entry name" value="HAD-like"/>
    <property type="match status" value="1"/>
</dbReference>
<dbReference type="EMBL" id="RCNU01000006">
    <property type="protein sequence ID" value="RWQ95183.1"/>
    <property type="molecule type" value="Genomic_DNA"/>
</dbReference>
<dbReference type="Gene3D" id="3.40.50.1000">
    <property type="entry name" value="HAD superfamily/HAD-like"/>
    <property type="match status" value="1"/>
</dbReference>
<name>A0A443HTQ0_BYSSP</name>
<dbReference type="InterPro" id="IPR023198">
    <property type="entry name" value="PGP-like_dom2"/>
</dbReference>
<dbReference type="PANTHER" id="PTHR43611">
    <property type="entry name" value="ALPHA-D-GLUCOSE 1-PHOSPHATE PHOSPHATASE"/>
    <property type="match status" value="1"/>
</dbReference>
<dbReference type="Proteomes" id="UP000283841">
    <property type="component" value="Unassembled WGS sequence"/>
</dbReference>
<dbReference type="VEuPathDB" id="FungiDB:C8Q69DRAFT_433455"/>
<keyword evidence="1" id="KW-0378">Hydrolase</keyword>
<dbReference type="STRING" id="264951.A0A443HTQ0"/>
<comment type="caution">
    <text evidence="1">The sequence shown here is derived from an EMBL/GenBank/DDBJ whole genome shotgun (WGS) entry which is preliminary data.</text>
</comment>
<dbReference type="InterPro" id="IPR006439">
    <property type="entry name" value="HAD-SF_hydro_IA"/>
</dbReference>
<proteinExistence type="predicted"/>
<dbReference type="InterPro" id="IPR023214">
    <property type="entry name" value="HAD_sf"/>
</dbReference>
<dbReference type="GeneID" id="39597790"/>
<reference evidence="1 2" key="1">
    <citation type="journal article" date="2018" name="Front. Microbiol.">
        <title>Genomic and genetic insights into a cosmopolitan fungus, Paecilomyces variotii (Eurotiales).</title>
        <authorList>
            <person name="Urquhart A.S."/>
            <person name="Mondo S.J."/>
            <person name="Makela M.R."/>
            <person name="Hane J.K."/>
            <person name="Wiebenga A."/>
            <person name="He G."/>
            <person name="Mihaltcheva S."/>
            <person name="Pangilinan J."/>
            <person name="Lipzen A."/>
            <person name="Barry K."/>
            <person name="de Vries R.P."/>
            <person name="Grigoriev I.V."/>
            <person name="Idnurm A."/>
        </authorList>
    </citation>
    <scope>NUCLEOTIDE SEQUENCE [LARGE SCALE GENOMIC DNA]</scope>
    <source>
        <strain evidence="1 2">CBS 101075</strain>
    </source>
</reference>
<evidence type="ECO:0000313" key="2">
    <source>
        <dbReference type="Proteomes" id="UP000283841"/>
    </source>
</evidence>
<dbReference type="SUPFAM" id="SSF48239">
    <property type="entry name" value="Terpenoid cyclases/Protein prenyltransferases"/>
    <property type="match status" value="1"/>
</dbReference>
<dbReference type="PANTHER" id="PTHR43611:SF3">
    <property type="entry name" value="FLAVIN MONONUCLEOTIDE HYDROLASE 1, CHLOROPLATIC"/>
    <property type="match status" value="1"/>
</dbReference>
<dbReference type="InterPro" id="IPR008930">
    <property type="entry name" value="Terpenoid_cyclase/PrenylTrfase"/>
</dbReference>
<dbReference type="GO" id="GO:0016791">
    <property type="term" value="F:phosphatase activity"/>
    <property type="evidence" value="ECO:0007669"/>
    <property type="project" value="UniProtKB-ARBA"/>
</dbReference>
<dbReference type="InterPro" id="IPR036412">
    <property type="entry name" value="HAD-like_sf"/>
</dbReference>
<organism evidence="1 2">
    <name type="scientific">Byssochlamys spectabilis</name>
    <name type="common">Paecilomyces variotii</name>
    <dbReference type="NCBI Taxonomy" id="264951"/>
    <lineage>
        <taxon>Eukaryota</taxon>
        <taxon>Fungi</taxon>
        <taxon>Dikarya</taxon>
        <taxon>Ascomycota</taxon>
        <taxon>Pezizomycotina</taxon>
        <taxon>Eurotiomycetes</taxon>
        <taxon>Eurotiomycetidae</taxon>
        <taxon>Eurotiales</taxon>
        <taxon>Thermoascaceae</taxon>
        <taxon>Paecilomyces</taxon>
    </lineage>
</organism>